<dbReference type="PANTHER" id="PTHR21666:SF288">
    <property type="entry name" value="CELL DIVISION PROTEIN YTFB"/>
    <property type="match status" value="1"/>
</dbReference>
<dbReference type="GO" id="GO:0006508">
    <property type="term" value="P:proteolysis"/>
    <property type="evidence" value="ECO:0007669"/>
    <property type="project" value="UniProtKB-KW"/>
</dbReference>
<dbReference type="Gene3D" id="2.70.70.10">
    <property type="entry name" value="Glucose Permease (Domain IIA)"/>
    <property type="match status" value="1"/>
</dbReference>
<evidence type="ECO:0000259" key="8">
    <source>
        <dbReference type="Pfam" id="PF01551"/>
    </source>
</evidence>
<gene>
    <name evidence="10" type="ORF">MNBD_IGNAVI01-1299</name>
</gene>
<sequence>MVIKFKSPKGNGILKRYIPFLLVFISLLTSCSNNNEQSNEQKEEITQPQPNIYGLYVDSLTQQKGIVGKNETLTDILIPHHVSYKQIREIAKVARDKWNVRKIRRGKEYVIYSSKDSIPRVKYFVYESDPINYVVVEFGDSIDVTKGRKKITIKENEAAGEINTSLYLSLKKLKVSDLLALKLAEVFAWQIDFYRIYKGDKFKVIFEEEYVDSQFIGIGKIISAYFQHRGDDYYAFYFQQDGKDEYFDEEGKSLQKTFLKSPLKFSRISSGYSRRRYHPVLHRYKAHLGTDYAAPTGTPIYAVGDGVVTEARYKRNNGNYVKIRHNSTYTTQYLHMSKIARGIRPGVKVKQKQVIGYVGSTGLATGPHVCFRFWKNGVQINHRKQKFPSSHPVSKNNMGRYLTYMDSLKSIIDSMQISNSATGVAQGTANQ</sequence>
<evidence type="ECO:0000256" key="2">
    <source>
        <dbReference type="ARBA" id="ARBA00004196"/>
    </source>
</evidence>
<dbReference type="InterPro" id="IPR011055">
    <property type="entry name" value="Dup_hybrid_motif"/>
</dbReference>
<dbReference type="Gene3D" id="3.10.450.350">
    <property type="match status" value="1"/>
</dbReference>
<dbReference type="InterPro" id="IPR050570">
    <property type="entry name" value="Cell_wall_metabolism_enzyme"/>
</dbReference>
<proteinExistence type="predicted"/>
<comment type="subcellular location">
    <subcellularLocation>
        <location evidence="2">Cell envelope</location>
    </subcellularLocation>
</comment>
<keyword evidence="4" id="KW-0479">Metal-binding</keyword>
<reference evidence="10" key="1">
    <citation type="submission" date="2018-06" db="EMBL/GenBank/DDBJ databases">
        <authorList>
            <person name="Zhirakovskaya E."/>
        </authorList>
    </citation>
    <scope>NUCLEOTIDE SEQUENCE</scope>
</reference>
<dbReference type="GO" id="GO:0004222">
    <property type="term" value="F:metalloendopeptidase activity"/>
    <property type="evidence" value="ECO:0007669"/>
    <property type="project" value="TreeGrafter"/>
</dbReference>
<evidence type="ECO:0000256" key="1">
    <source>
        <dbReference type="ARBA" id="ARBA00001947"/>
    </source>
</evidence>
<evidence type="ECO:0000256" key="6">
    <source>
        <dbReference type="ARBA" id="ARBA00022833"/>
    </source>
</evidence>
<keyword evidence="6" id="KW-0862">Zinc</keyword>
<dbReference type="Pfam" id="PF01551">
    <property type="entry name" value="Peptidase_M23"/>
    <property type="match status" value="1"/>
</dbReference>
<evidence type="ECO:0000313" key="10">
    <source>
        <dbReference type="EMBL" id="VAX17482.1"/>
    </source>
</evidence>
<name>A0A3B1BN98_9ZZZZ</name>
<evidence type="ECO:0000256" key="7">
    <source>
        <dbReference type="ARBA" id="ARBA00023049"/>
    </source>
</evidence>
<evidence type="ECO:0000256" key="3">
    <source>
        <dbReference type="ARBA" id="ARBA00022670"/>
    </source>
</evidence>
<dbReference type="GO" id="GO:0030313">
    <property type="term" value="C:cell envelope"/>
    <property type="evidence" value="ECO:0007669"/>
    <property type="project" value="UniProtKB-SubCell"/>
</dbReference>
<dbReference type="GO" id="GO:0046872">
    <property type="term" value="F:metal ion binding"/>
    <property type="evidence" value="ECO:0007669"/>
    <property type="project" value="UniProtKB-KW"/>
</dbReference>
<dbReference type="InterPro" id="IPR016047">
    <property type="entry name" value="M23ase_b-sheet_dom"/>
</dbReference>
<comment type="cofactor">
    <cofactor evidence="1">
        <name>Zn(2+)</name>
        <dbReference type="ChEBI" id="CHEBI:29105"/>
    </cofactor>
</comment>
<feature type="domain" description="M23ase beta-sheet core" evidence="8">
    <location>
        <begin position="286"/>
        <end position="381"/>
    </location>
</feature>
<evidence type="ECO:0000256" key="5">
    <source>
        <dbReference type="ARBA" id="ARBA00022801"/>
    </source>
</evidence>
<dbReference type="PROSITE" id="PS51257">
    <property type="entry name" value="PROKAR_LIPOPROTEIN"/>
    <property type="match status" value="1"/>
</dbReference>
<evidence type="ECO:0000256" key="4">
    <source>
        <dbReference type="ARBA" id="ARBA00022723"/>
    </source>
</evidence>
<evidence type="ECO:0000259" key="9">
    <source>
        <dbReference type="Pfam" id="PF19425"/>
    </source>
</evidence>
<accession>A0A3B1BN98</accession>
<feature type="domain" description="Csd3-like second N-terminal" evidence="9">
    <location>
        <begin position="155"/>
        <end position="272"/>
    </location>
</feature>
<keyword evidence="5" id="KW-0378">Hydrolase</keyword>
<protein>
    <submittedName>
        <fullName evidence="10">Peptidase, M23/M37 family</fullName>
    </submittedName>
</protein>
<dbReference type="EMBL" id="UOGD01000079">
    <property type="protein sequence ID" value="VAX17482.1"/>
    <property type="molecule type" value="Genomic_DNA"/>
</dbReference>
<dbReference type="InterPro" id="IPR045834">
    <property type="entry name" value="Csd3_N2"/>
</dbReference>
<dbReference type="CDD" id="cd12797">
    <property type="entry name" value="M23_peptidase"/>
    <property type="match status" value="1"/>
</dbReference>
<keyword evidence="3" id="KW-0645">Protease</keyword>
<keyword evidence="7" id="KW-0482">Metalloprotease</keyword>
<dbReference type="PANTHER" id="PTHR21666">
    <property type="entry name" value="PEPTIDASE-RELATED"/>
    <property type="match status" value="1"/>
</dbReference>
<dbReference type="AlphaFoldDB" id="A0A3B1BN98"/>
<dbReference type="SUPFAM" id="SSF51261">
    <property type="entry name" value="Duplicated hybrid motif"/>
    <property type="match status" value="1"/>
</dbReference>
<dbReference type="Pfam" id="PF19425">
    <property type="entry name" value="Csd3_N2"/>
    <property type="match status" value="1"/>
</dbReference>
<organism evidence="10">
    <name type="scientific">hydrothermal vent metagenome</name>
    <dbReference type="NCBI Taxonomy" id="652676"/>
    <lineage>
        <taxon>unclassified sequences</taxon>
        <taxon>metagenomes</taxon>
        <taxon>ecological metagenomes</taxon>
    </lineage>
</organism>